<dbReference type="InterPro" id="IPR007254">
    <property type="entry name" value="DUF373"/>
</dbReference>
<accession>T1AFE6</accession>
<evidence type="ECO:0000256" key="1">
    <source>
        <dbReference type="SAM" id="Phobius"/>
    </source>
</evidence>
<dbReference type="PANTHER" id="PTHR38815:SF1">
    <property type="entry name" value="DUF373 FAMILY PROTEIN"/>
    <property type="match status" value="1"/>
</dbReference>
<feature type="non-terminal residue" evidence="2">
    <location>
        <position position="183"/>
    </location>
</feature>
<feature type="non-terminal residue" evidence="2">
    <location>
        <position position="1"/>
    </location>
</feature>
<feature type="transmembrane region" description="Helical" evidence="1">
    <location>
        <begin position="163"/>
        <end position="182"/>
    </location>
</feature>
<sequence length="183" mass="19743">HLSRAMRLVVCVDRDDDLGRKAGVTGPVVGRSEAVEAANRLAIADPEDSDTNAIFAAVSLLDELRGAGEDCEVCVLTGSPKVGVLSDRRVADQFDRVLERVRATSAYLVSDGAEDEYLFPILSSRVRIDGVRRVYVRQNASLESTYYTLVRALKDPKLRAKTVLPFALVLLTLGIAAAGGVLL</sequence>
<keyword evidence="1" id="KW-0472">Membrane</keyword>
<reference evidence="2" key="1">
    <citation type="submission" date="2013-08" db="EMBL/GenBank/DDBJ databases">
        <authorList>
            <person name="Mendez C."/>
            <person name="Richter M."/>
            <person name="Ferrer M."/>
            <person name="Sanchez J."/>
        </authorList>
    </citation>
    <scope>NUCLEOTIDE SEQUENCE</scope>
</reference>
<dbReference type="PANTHER" id="PTHR38815">
    <property type="entry name" value="HYPOTHETICAL MEMBRANE PROTEIN, CONSERVED, DUF373 FAMILY"/>
    <property type="match status" value="1"/>
</dbReference>
<keyword evidence="1" id="KW-0812">Transmembrane</keyword>
<name>T1AFE6_9ZZZZ</name>
<reference evidence="2" key="2">
    <citation type="journal article" date="2014" name="ISME J.">
        <title>Microbial stratification in low pH oxic and suboxic macroscopic growths along an acid mine drainage.</title>
        <authorList>
            <person name="Mendez-Garcia C."/>
            <person name="Mesa V."/>
            <person name="Sprenger R.R."/>
            <person name="Richter M."/>
            <person name="Diez M.S."/>
            <person name="Solano J."/>
            <person name="Bargiela R."/>
            <person name="Golyshina O.V."/>
            <person name="Manteca A."/>
            <person name="Ramos J.L."/>
            <person name="Gallego J.R."/>
            <person name="Llorente I."/>
            <person name="Martins Dos Santos V.A."/>
            <person name="Jensen O.N."/>
            <person name="Pelaez A.I."/>
            <person name="Sanchez J."/>
            <person name="Ferrer M."/>
        </authorList>
    </citation>
    <scope>NUCLEOTIDE SEQUENCE</scope>
</reference>
<comment type="caution">
    <text evidence="2">The sequence shown here is derived from an EMBL/GenBank/DDBJ whole genome shotgun (WGS) entry which is preliminary data.</text>
</comment>
<proteinExistence type="predicted"/>
<gene>
    <name evidence="2" type="ORF">B1B_14849</name>
</gene>
<protein>
    <submittedName>
        <fullName evidence="2">Protein containing DUF373</fullName>
    </submittedName>
</protein>
<evidence type="ECO:0000313" key="2">
    <source>
        <dbReference type="EMBL" id="EQD40630.1"/>
    </source>
</evidence>
<dbReference type="EMBL" id="AUZY01009866">
    <property type="protein sequence ID" value="EQD40630.1"/>
    <property type="molecule type" value="Genomic_DNA"/>
</dbReference>
<organism evidence="2">
    <name type="scientific">mine drainage metagenome</name>
    <dbReference type="NCBI Taxonomy" id="410659"/>
    <lineage>
        <taxon>unclassified sequences</taxon>
        <taxon>metagenomes</taxon>
        <taxon>ecological metagenomes</taxon>
    </lineage>
</organism>
<dbReference type="AlphaFoldDB" id="T1AFE6"/>
<keyword evidence="1" id="KW-1133">Transmembrane helix</keyword>
<dbReference type="Pfam" id="PF04123">
    <property type="entry name" value="DUF373"/>
    <property type="match status" value="1"/>
</dbReference>